<keyword evidence="2" id="KW-0472">Membrane</keyword>
<protein>
    <submittedName>
        <fullName evidence="3">Uncharacterized protein</fullName>
    </submittedName>
</protein>
<gene>
    <name evidence="3" type="ORF">PNOK_0696000</name>
</gene>
<feature type="compositionally biased region" description="Basic residues" evidence="1">
    <location>
        <begin position="363"/>
        <end position="375"/>
    </location>
</feature>
<keyword evidence="4" id="KW-1185">Reference proteome</keyword>
<dbReference type="OrthoDB" id="3261666at2759"/>
<evidence type="ECO:0000256" key="1">
    <source>
        <dbReference type="SAM" id="MobiDB-lite"/>
    </source>
</evidence>
<name>A0A286UBG8_9AGAM</name>
<comment type="caution">
    <text evidence="3">The sequence shown here is derived from an EMBL/GenBank/DDBJ whole genome shotgun (WGS) entry which is preliminary data.</text>
</comment>
<feature type="region of interest" description="Disordered" evidence="1">
    <location>
        <begin position="1"/>
        <end position="115"/>
    </location>
</feature>
<feature type="compositionally biased region" description="Polar residues" evidence="1">
    <location>
        <begin position="296"/>
        <end position="315"/>
    </location>
</feature>
<dbReference type="EMBL" id="NBII01000007">
    <property type="protein sequence ID" value="PAV16896.1"/>
    <property type="molecule type" value="Genomic_DNA"/>
</dbReference>
<dbReference type="AlphaFoldDB" id="A0A286UBG8"/>
<dbReference type="Proteomes" id="UP000217199">
    <property type="component" value="Unassembled WGS sequence"/>
</dbReference>
<sequence length="375" mass="41047">MANPSVKQTPPLAGRPPFATDEPDSVYENSPSQQTRRMRQPKPEERPTSAYNVYDNYVSDEKHRKSGYGDLGADLLNGDMDDDSDDETIAYHGDIKKGSEEKLPPPPSANSFPSVPIMAPKPGYAAPVSALTMPEPSAMPMGQQRSQQMVPQQDVNRSMYSGTPVPQAPHPLQPPMTPITPAFARPPKKEDGSVKFDNDTIMRGQKEEVPLARRGQKGDDFWRRFSMVVKEEGNRKSTSSWLEKTQNGTANLSRLVWIIGVLLLIIIAGAIGFGWYVSHNSTTTTSPKALGGSEGQGQDYTITPSSTQAGAASTTKFVTPTNTVAKRWPMPEPSPGVMHAIHIHNVHVPMANHAVTVPSSNSSKRHRRSMKNRLS</sequence>
<accession>A0A286UBG8</accession>
<feature type="region of interest" description="Disordered" evidence="1">
    <location>
        <begin position="284"/>
        <end position="315"/>
    </location>
</feature>
<feature type="transmembrane region" description="Helical" evidence="2">
    <location>
        <begin position="255"/>
        <end position="277"/>
    </location>
</feature>
<keyword evidence="2" id="KW-0812">Transmembrane</keyword>
<evidence type="ECO:0000256" key="2">
    <source>
        <dbReference type="SAM" id="Phobius"/>
    </source>
</evidence>
<evidence type="ECO:0000313" key="4">
    <source>
        <dbReference type="Proteomes" id="UP000217199"/>
    </source>
</evidence>
<reference evidence="3 4" key="1">
    <citation type="journal article" date="2017" name="Mol. Ecol.">
        <title>Comparative and population genomic landscape of Phellinus noxius: A hypervariable fungus causing root rot in trees.</title>
        <authorList>
            <person name="Chung C.L."/>
            <person name="Lee T.J."/>
            <person name="Akiba M."/>
            <person name="Lee H.H."/>
            <person name="Kuo T.H."/>
            <person name="Liu D."/>
            <person name="Ke H.M."/>
            <person name="Yokoi T."/>
            <person name="Roa M.B."/>
            <person name="Lu M.J."/>
            <person name="Chang Y.Y."/>
            <person name="Ann P.J."/>
            <person name="Tsai J.N."/>
            <person name="Chen C.Y."/>
            <person name="Tzean S.S."/>
            <person name="Ota Y."/>
            <person name="Hattori T."/>
            <person name="Sahashi N."/>
            <person name="Liou R.F."/>
            <person name="Kikuchi T."/>
            <person name="Tsai I.J."/>
        </authorList>
    </citation>
    <scope>NUCLEOTIDE SEQUENCE [LARGE SCALE GENOMIC DNA]</scope>
    <source>
        <strain evidence="3 4">FFPRI411160</strain>
    </source>
</reference>
<proteinExistence type="predicted"/>
<feature type="compositionally biased region" description="Acidic residues" evidence="1">
    <location>
        <begin position="79"/>
        <end position="88"/>
    </location>
</feature>
<dbReference type="InParanoid" id="A0A286UBG8"/>
<evidence type="ECO:0000313" key="3">
    <source>
        <dbReference type="EMBL" id="PAV16896.1"/>
    </source>
</evidence>
<keyword evidence="2" id="KW-1133">Transmembrane helix</keyword>
<dbReference type="STRING" id="2282107.A0A286UBG8"/>
<organism evidence="3 4">
    <name type="scientific">Pyrrhoderma noxium</name>
    <dbReference type="NCBI Taxonomy" id="2282107"/>
    <lineage>
        <taxon>Eukaryota</taxon>
        <taxon>Fungi</taxon>
        <taxon>Dikarya</taxon>
        <taxon>Basidiomycota</taxon>
        <taxon>Agaricomycotina</taxon>
        <taxon>Agaricomycetes</taxon>
        <taxon>Hymenochaetales</taxon>
        <taxon>Hymenochaetaceae</taxon>
        <taxon>Pyrrhoderma</taxon>
    </lineage>
</organism>
<feature type="region of interest" description="Disordered" evidence="1">
    <location>
        <begin position="355"/>
        <end position="375"/>
    </location>
</feature>
<feature type="compositionally biased region" description="Basic and acidic residues" evidence="1">
    <location>
        <begin position="93"/>
        <end position="103"/>
    </location>
</feature>